<gene>
    <name evidence="2" type="ORF">Zm00014a_010941</name>
</gene>
<accession>A0A3L6FUF7</accession>
<keyword evidence="1" id="KW-0812">Transmembrane</keyword>
<feature type="transmembrane region" description="Helical" evidence="1">
    <location>
        <begin position="6"/>
        <end position="24"/>
    </location>
</feature>
<keyword evidence="1" id="KW-1133">Transmembrane helix</keyword>
<reference evidence="2" key="1">
    <citation type="journal article" date="2018" name="Nat. Genet.">
        <title>Extensive intraspecific gene order and gene structural variations between Mo17 and other maize genomes.</title>
        <authorList>
            <person name="Sun S."/>
            <person name="Zhou Y."/>
            <person name="Chen J."/>
            <person name="Shi J."/>
            <person name="Zhao H."/>
            <person name="Zhao H."/>
            <person name="Song W."/>
            <person name="Zhang M."/>
            <person name="Cui Y."/>
            <person name="Dong X."/>
            <person name="Liu H."/>
            <person name="Ma X."/>
            <person name="Jiao Y."/>
            <person name="Wang B."/>
            <person name="Wei X."/>
            <person name="Stein J.C."/>
            <person name="Glaubitz J.C."/>
            <person name="Lu F."/>
            <person name="Yu G."/>
            <person name="Liang C."/>
            <person name="Fengler K."/>
            <person name="Li B."/>
            <person name="Rafalski A."/>
            <person name="Schnable P.S."/>
            <person name="Ware D.H."/>
            <person name="Buckler E.S."/>
            <person name="Lai J."/>
        </authorList>
    </citation>
    <scope>NUCLEOTIDE SEQUENCE [LARGE SCALE GENOMIC DNA]</scope>
    <source>
        <tissue evidence="2">Seedling</tissue>
    </source>
</reference>
<dbReference type="EMBL" id="NCVQ01000003">
    <property type="protein sequence ID" value="PWZ38499.1"/>
    <property type="molecule type" value="Genomic_DNA"/>
</dbReference>
<evidence type="ECO:0000256" key="1">
    <source>
        <dbReference type="SAM" id="Phobius"/>
    </source>
</evidence>
<sequence>MVSSNIIYIYPLYLLSSISIFYSLL</sequence>
<evidence type="ECO:0000313" key="2">
    <source>
        <dbReference type="EMBL" id="PWZ38499.1"/>
    </source>
</evidence>
<keyword evidence="1" id="KW-0472">Membrane</keyword>
<dbReference type="Proteomes" id="UP000251960">
    <property type="component" value="Chromosome 2"/>
</dbReference>
<organism evidence="2">
    <name type="scientific">Zea mays</name>
    <name type="common">Maize</name>
    <dbReference type="NCBI Taxonomy" id="4577"/>
    <lineage>
        <taxon>Eukaryota</taxon>
        <taxon>Viridiplantae</taxon>
        <taxon>Streptophyta</taxon>
        <taxon>Embryophyta</taxon>
        <taxon>Tracheophyta</taxon>
        <taxon>Spermatophyta</taxon>
        <taxon>Magnoliopsida</taxon>
        <taxon>Liliopsida</taxon>
        <taxon>Poales</taxon>
        <taxon>Poaceae</taxon>
        <taxon>PACMAD clade</taxon>
        <taxon>Panicoideae</taxon>
        <taxon>Andropogonodae</taxon>
        <taxon>Andropogoneae</taxon>
        <taxon>Tripsacinae</taxon>
        <taxon>Zea</taxon>
    </lineage>
</organism>
<name>A0A3L6FUF7_MAIZE</name>
<protein>
    <submittedName>
        <fullName evidence="2">Uncharacterized protein</fullName>
    </submittedName>
</protein>
<comment type="caution">
    <text evidence="2">The sequence shown here is derived from an EMBL/GenBank/DDBJ whole genome shotgun (WGS) entry which is preliminary data.</text>
</comment>
<dbReference type="AlphaFoldDB" id="A0A3L6FUF7"/>
<proteinExistence type="predicted"/>